<dbReference type="InterPro" id="IPR039844">
    <property type="entry name" value="URB1"/>
</dbReference>
<dbReference type="InterPro" id="IPR021714">
    <property type="entry name" value="URB1_N"/>
</dbReference>
<gene>
    <name evidence="3" type="ORF">HaLaN_13152</name>
</gene>
<dbReference type="PANTHER" id="PTHR13500:SF0">
    <property type="entry name" value="NUCLEOLAR PRE-RIBOSOMAL-ASSOCIATED PROTEIN 1"/>
    <property type="match status" value="1"/>
</dbReference>
<dbReference type="PANTHER" id="PTHR13500">
    <property type="entry name" value="NUCLEOLAR PRERIBOSOMAL-ASSOCIATED PROTEIN 1"/>
    <property type="match status" value="1"/>
</dbReference>
<keyword evidence="4" id="KW-1185">Reference proteome</keyword>
<dbReference type="GO" id="GO:0000463">
    <property type="term" value="P:maturation of LSU-rRNA from tricistronic rRNA transcript (SSU-rRNA, 5.8S rRNA, LSU-rRNA)"/>
    <property type="evidence" value="ECO:0007669"/>
    <property type="project" value="TreeGrafter"/>
</dbReference>
<proteinExistence type="predicted"/>
<dbReference type="GO" id="GO:0000466">
    <property type="term" value="P:maturation of 5.8S rRNA from tricistronic rRNA transcript (SSU-rRNA, 5.8S rRNA, LSU-rRNA)"/>
    <property type="evidence" value="ECO:0007669"/>
    <property type="project" value="TreeGrafter"/>
</dbReference>
<accession>A0A699ZCP7</accession>
<feature type="compositionally biased region" description="Low complexity" evidence="1">
    <location>
        <begin position="136"/>
        <end position="149"/>
    </location>
</feature>
<dbReference type="Proteomes" id="UP000485058">
    <property type="component" value="Unassembled WGS sequence"/>
</dbReference>
<dbReference type="Pfam" id="PF11707">
    <property type="entry name" value="Npa1"/>
    <property type="match status" value="1"/>
</dbReference>
<dbReference type="EMBL" id="BLLF01001036">
    <property type="protein sequence ID" value="GFH16684.1"/>
    <property type="molecule type" value="Genomic_DNA"/>
</dbReference>
<comment type="caution">
    <text evidence="3">The sequence shown here is derived from an EMBL/GenBank/DDBJ whole genome shotgun (WGS) entry which is preliminary data.</text>
</comment>
<evidence type="ECO:0000259" key="2">
    <source>
        <dbReference type="Pfam" id="PF11707"/>
    </source>
</evidence>
<sequence>MKKRHKPAAAVGESAPAEEFDLARTLEALRAVREVDVNLKGLQQLQQSLRHPQQGPSRLSALVTQSPHLTELTNIWDTQLSARHTPTLVTLLTLLAEILRSATHLAPDSTSTRALQPNDVADLDVADDKEAPPCGPAGADAGSNAAAPPTLSQSQQAHILAVAAELVQYVLRSKLRSLYFALSSDTRHLNAAALALLTSLAAFSTTAAHDLTAAFDWSLSALMQLAKPPRDRSADGEPVPRAKYWKQWRAVSPLAQPTRALFVSFALAVLGRVDVLLLCAKLLPCRGLMSGLLHHLATDPPWVATRTQLRAWSLFRSH</sequence>
<feature type="region of interest" description="Disordered" evidence="1">
    <location>
        <begin position="125"/>
        <end position="150"/>
    </location>
</feature>
<evidence type="ECO:0000313" key="4">
    <source>
        <dbReference type="Proteomes" id="UP000485058"/>
    </source>
</evidence>
<dbReference type="AlphaFoldDB" id="A0A699ZCP7"/>
<feature type="domain" description="URB1 N-terminal" evidence="2">
    <location>
        <begin position="154"/>
        <end position="304"/>
    </location>
</feature>
<organism evidence="3 4">
    <name type="scientific">Haematococcus lacustris</name>
    <name type="common">Green alga</name>
    <name type="synonym">Haematococcus pluvialis</name>
    <dbReference type="NCBI Taxonomy" id="44745"/>
    <lineage>
        <taxon>Eukaryota</taxon>
        <taxon>Viridiplantae</taxon>
        <taxon>Chlorophyta</taxon>
        <taxon>core chlorophytes</taxon>
        <taxon>Chlorophyceae</taxon>
        <taxon>CS clade</taxon>
        <taxon>Chlamydomonadales</taxon>
        <taxon>Haematococcaceae</taxon>
        <taxon>Haematococcus</taxon>
    </lineage>
</organism>
<reference evidence="3 4" key="1">
    <citation type="submission" date="2020-02" db="EMBL/GenBank/DDBJ databases">
        <title>Draft genome sequence of Haematococcus lacustris strain NIES-144.</title>
        <authorList>
            <person name="Morimoto D."/>
            <person name="Nakagawa S."/>
            <person name="Yoshida T."/>
            <person name="Sawayama S."/>
        </authorList>
    </citation>
    <scope>NUCLEOTIDE SEQUENCE [LARGE SCALE GENOMIC DNA]</scope>
    <source>
        <strain evidence="3 4">NIES-144</strain>
    </source>
</reference>
<evidence type="ECO:0000256" key="1">
    <source>
        <dbReference type="SAM" id="MobiDB-lite"/>
    </source>
</evidence>
<protein>
    <recommendedName>
        <fullName evidence="2">URB1 N-terminal domain-containing protein</fullName>
    </recommendedName>
</protein>
<name>A0A699ZCP7_HAELA</name>
<dbReference type="GO" id="GO:0005730">
    <property type="term" value="C:nucleolus"/>
    <property type="evidence" value="ECO:0007669"/>
    <property type="project" value="TreeGrafter"/>
</dbReference>
<evidence type="ECO:0000313" key="3">
    <source>
        <dbReference type="EMBL" id="GFH16684.1"/>
    </source>
</evidence>